<feature type="compositionally biased region" description="Low complexity" evidence="1">
    <location>
        <begin position="128"/>
        <end position="160"/>
    </location>
</feature>
<dbReference type="OrthoDB" id="5908379at2759"/>
<reference evidence="2 3" key="2">
    <citation type="submission" date="2018-11" db="EMBL/GenBank/DDBJ databases">
        <authorList>
            <consortium name="Pathogen Informatics"/>
        </authorList>
    </citation>
    <scope>NUCLEOTIDE SEQUENCE [LARGE SCALE GENOMIC DNA]</scope>
</reference>
<proteinExistence type="predicted"/>
<evidence type="ECO:0000256" key="1">
    <source>
        <dbReference type="SAM" id="MobiDB-lite"/>
    </source>
</evidence>
<dbReference type="WBParaSite" id="ASIM_0000355301-mRNA-1">
    <property type="protein sequence ID" value="ASIM_0000355301-mRNA-1"/>
    <property type="gene ID" value="ASIM_0000355301"/>
</dbReference>
<feature type="region of interest" description="Disordered" evidence="1">
    <location>
        <begin position="24"/>
        <end position="68"/>
    </location>
</feature>
<feature type="region of interest" description="Disordered" evidence="1">
    <location>
        <begin position="112"/>
        <end position="160"/>
    </location>
</feature>
<keyword evidence="3" id="KW-1185">Reference proteome</keyword>
<evidence type="ECO:0000313" key="4">
    <source>
        <dbReference type="WBParaSite" id="ASIM_0000355301-mRNA-1"/>
    </source>
</evidence>
<name>A0A0M3J7K5_ANISI</name>
<organism evidence="4">
    <name type="scientific">Anisakis simplex</name>
    <name type="common">Herring worm</name>
    <dbReference type="NCBI Taxonomy" id="6269"/>
    <lineage>
        <taxon>Eukaryota</taxon>
        <taxon>Metazoa</taxon>
        <taxon>Ecdysozoa</taxon>
        <taxon>Nematoda</taxon>
        <taxon>Chromadorea</taxon>
        <taxon>Rhabditida</taxon>
        <taxon>Spirurina</taxon>
        <taxon>Ascaridomorpha</taxon>
        <taxon>Ascaridoidea</taxon>
        <taxon>Anisakidae</taxon>
        <taxon>Anisakis</taxon>
        <taxon>Anisakis simplex complex</taxon>
    </lineage>
</organism>
<dbReference type="Proteomes" id="UP000267096">
    <property type="component" value="Unassembled WGS sequence"/>
</dbReference>
<sequence length="193" mass="21154">MSQSIADGGMYRSQLPALSLSISADHQKSSRKQLEEMTRKAQRHCSLPPVPEVITPSSTDNNHENETANDKNEMITSKLFQQFSNRHLREQCMPQLYPAQHMKQPVSASRMTASVSHSRQVSVEDTESSTVPTVPSSSFAPTSATVASNATDSSSIPSSTSGMTVQFAAVCKLVHTEQNAYLSIRLILVRFIV</sequence>
<dbReference type="AlphaFoldDB" id="A0A0M3J7K5"/>
<protein>
    <submittedName>
        <fullName evidence="2 4">Uncharacterized protein</fullName>
    </submittedName>
</protein>
<feature type="compositionally biased region" description="Basic and acidic residues" evidence="1">
    <location>
        <begin position="25"/>
        <end position="39"/>
    </location>
</feature>
<dbReference type="EMBL" id="UYRR01005218">
    <property type="protein sequence ID" value="VDK21633.1"/>
    <property type="molecule type" value="Genomic_DNA"/>
</dbReference>
<feature type="compositionally biased region" description="Polar residues" evidence="1">
    <location>
        <begin position="112"/>
        <end position="123"/>
    </location>
</feature>
<accession>A0A0M3J7K5</accession>
<evidence type="ECO:0000313" key="2">
    <source>
        <dbReference type="EMBL" id="VDK21633.1"/>
    </source>
</evidence>
<gene>
    <name evidence="2" type="ORF">ASIM_LOCUS3387</name>
</gene>
<evidence type="ECO:0000313" key="3">
    <source>
        <dbReference type="Proteomes" id="UP000267096"/>
    </source>
</evidence>
<reference evidence="4" key="1">
    <citation type="submission" date="2017-02" db="UniProtKB">
        <authorList>
            <consortium name="WormBaseParasite"/>
        </authorList>
    </citation>
    <scope>IDENTIFICATION</scope>
</reference>